<evidence type="ECO:0000256" key="1">
    <source>
        <dbReference type="SAM" id="Phobius"/>
    </source>
</evidence>
<evidence type="ECO:0008006" key="4">
    <source>
        <dbReference type="Google" id="ProtNLM"/>
    </source>
</evidence>
<evidence type="ECO:0000313" key="2">
    <source>
        <dbReference type="EMBL" id="EKB71687.1"/>
    </source>
</evidence>
<accession>K1N5L1</accession>
<dbReference type="Pfam" id="PF16935">
    <property type="entry name" value="Hol_Tox"/>
    <property type="match status" value="1"/>
</dbReference>
<reference evidence="2 3" key="1">
    <citation type="submission" date="2012-07" db="EMBL/GenBank/DDBJ databases">
        <title>The Genome Sequence of Lactobacillus crispatus FB077-07.</title>
        <authorList>
            <consortium name="The Broad Institute Genome Sequencing Platform"/>
            <person name="Earl A."/>
            <person name="Ward D."/>
            <person name="Feldgarden M."/>
            <person name="Gevers D."/>
            <person name="Saerens B."/>
            <person name="Vaneechoutte M."/>
            <person name="Walker B."/>
            <person name="Young S.K."/>
            <person name="Zeng Q."/>
            <person name="Gargeya S."/>
            <person name="Fitzgerald M."/>
            <person name="Haas B."/>
            <person name="Abouelleil A."/>
            <person name="Alvarado L."/>
            <person name="Arachchi H.M."/>
            <person name="Berlin A.M."/>
            <person name="Chapman S.B."/>
            <person name="Goldberg J."/>
            <person name="Griggs A."/>
            <person name="Gujja S."/>
            <person name="Hansen M."/>
            <person name="Howarth C."/>
            <person name="Imamovic A."/>
            <person name="Larimer J."/>
            <person name="McCowen C."/>
            <person name="Montmayeur A."/>
            <person name="Murphy C."/>
            <person name="Neiman D."/>
            <person name="Pearson M."/>
            <person name="Priest M."/>
            <person name="Roberts A."/>
            <person name="Saif S."/>
            <person name="Shea T."/>
            <person name="Sisk P."/>
            <person name="Sykes S."/>
            <person name="Wortman J."/>
            <person name="Nusbaum C."/>
            <person name="Birren B."/>
        </authorList>
    </citation>
    <scope>NUCLEOTIDE SEQUENCE [LARGE SCALE GENOMIC DNA]</scope>
    <source>
        <strain evidence="2 3">FB077-07</strain>
    </source>
</reference>
<gene>
    <name evidence="2" type="ORF">HMPREF9249_00758</name>
</gene>
<feature type="transmembrane region" description="Helical" evidence="1">
    <location>
        <begin position="29"/>
        <end position="47"/>
    </location>
</feature>
<name>K1N5L1_9LACO</name>
<keyword evidence="1" id="KW-0812">Transmembrane</keyword>
<protein>
    <recommendedName>
        <fullName evidence="4">Holin-like toxin</fullName>
    </recommendedName>
</protein>
<dbReference type="InterPro" id="IPR031616">
    <property type="entry name" value="BsrE-like"/>
</dbReference>
<comment type="caution">
    <text evidence="2">The sequence shown here is derived from an EMBL/GenBank/DDBJ whole genome shotgun (WGS) entry which is preliminary data.</text>
</comment>
<dbReference type="Proteomes" id="UP000004722">
    <property type="component" value="Unassembled WGS sequence"/>
</dbReference>
<dbReference type="RefSeq" id="WP_005729453.1">
    <property type="nucleotide sequence ID" value="NZ_JH932272.1"/>
</dbReference>
<keyword evidence="1" id="KW-1133">Transmembrane helix</keyword>
<dbReference type="EMBL" id="AGZG01000039">
    <property type="protein sequence ID" value="EKB71687.1"/>
    <property type="molecule type" value="Genomic_DNA"/>
</dbReference>
<evidence type="ECO:0000313" key="3">
    <source>
        <dbReference type="Proteomes" id="UP000004722"/>
    </source>
</evidence>
<keyword evidence="1" id="KW-0472">Membrane</keyword>
<dbReference type="HOGENOM" id="CLU_3081082_0_0_9"/>
<organism evidence="2 3">
    <name type="scientific">Lactobacillus crispatus FB077-07</name>
    <dbReference type="NCBI Taxonomy" id="883092"/>
    <lineage>
        <taxon>Bacteria</taxon>
        <taxon>Bacillati</taxon>
        <taxon>Bacillota</taxon>
        <taxon>Bacilli</taxon>
        <taxon>Lactobacillales</taxon>
        <taxon>Lactobacillaceae</taxon>
        <taxon>Lactobacillus</taxon>
    </lineage>
</organism>
<dbReference type="AlphaFoldDB" id="K1N5L1"/>
<dbReference type="PATRIC" id="fig|883092.3.peg.748"/>
<sequence>MSGGWFSPPEVRPMGYIDERVPAMSVYESISLMLLFGTFLLALLTYIDHHQK</sequence>
<proteinExistence type="predicted"/>